<proteinExistence type="predicted"/>
<feature type="signal peptide" evidence="1">
    <location>
        <begin position="1"/>
        <end position="26"/>
    </location>
</feature>
<reference evidence="2" key="1">
    <citation type="journal article" date="2023" name="Mol. Phylogenet. Evol.">
        <title>Genome-scale phylogeny and comparative genomics of the fungal order Sordariales.</title>
        <authorList>
            <person name="Hensen N."/>
            <person name="Bonometti L."/>
            <person name="Westerberg I."/>
            <person name="Brannstrom I.O."/>
            <person name="Guillou S."/>
            <person name="Cros-Aarteil S."/>
            <person name="Calhoun S."/>
            <person name="Haridas S."/>
            <person name="Kuo A."/>
            <person name="Mondo S."/>
            <person name="Pangilinan J."/>
            <person name="Riley R."/>
            <person name="LaButti K."/>
            <person name="Andreopoulos B."/>
            <person name="Lipzen A."/>
            <person name="Chen C."/>
            <person name="Yan M."/>
            <person name="Daum C."/>
            <person name="Ng V."/>
            <person name="Clum A."/>
            <person name="Steindorff A."/>
            <person name="Ohm R.A."/>
            <person name="Martin F."/>
            <person name="Silar P."/>
            <person name="Natvig D.O."/>
            <person name="Lalanne C."/>
            <person name="Gautier V."/>
            <person name="Ament-Velasquez S.L."/>
            <person name="Kruys A."/>
            <person name="Hutchinson M.I."/>
            <person name="Powell A.J."/>
            <person name="Barry K."/>
            <person name="Miller A.N."/>
            <person name="Grigoriev I.V."/>
            <person name="Debuchy R."/>
            <person name="Gladieux P."/>
            <person name="Hiltunen Thoren M."/>
            <person name="Johannesson H."/>
        </authorList>
    </citation>
    <scope>NUCLEOTIDE SEQUENCE</scope>
    <source>
        <strain evidence="2">SMH4131-1</strain>
    </source>
</reference>
<dbReference type="AlphaFoldDB" id="A0AAE0I7K0"/>
<dbReference type="Gene3D" id="2.40.160.20">
    <property type="match status" value="1"/>
</dbReference>
<dbReference type="PANTHER" id="PTHR37315:SF1">
    <property type="entry name" value="UPF0311 PROTEIN BLR7842"/>
    <property type="match status" value="1"/>
</dbReference>
<dbReference type="Proteomes" id="UP001286456">
    <property type="component" value="Unassembled WGS sequence"/>
</dbReference>
<feature type="chain" id="PRO_5042041170" evidence="1">
    <location>
        <begin position="27"/>
        <end position="176"/>
    </location>
</feature>
<dbReference type="InterPro" id="IPR020915">
    <property type="entry name" value="UPF0311"/>
</dbReference>
<dbReference type="Pfam" id="PF11578">
    <property type="entry name" value="DUF3237"/>
    <property type="match status" value="1"/>
</dbReference>
<keyword evidence="3" id="KW-1185">Reference proteome</keyword>
<evidence type="ECO:0000256" key="1">
    <source>
        <dbReference type="SAM" id="SignalP"/>
    </source>
</evidence>
<protein>
    <submittedName>
        <fullName evidence="2">Uncharacterized protein</fullName>
    </submittedName>
</protein>
<accession>A0AAE0I7K0</accession>
<keyword evidence="1" id="KW-0732">Signal</keyword>
<gene>
    <name evidence="2" type="ORF">B0T19DRAFT_404504</name>
</gene>
<evidence type="ECO:0000313" key="2">
    <source>
        <dbReference type="EMBL" id="KAK3319972.1"/>
    </source>
</evidence>
<organism evidence="2 3">
    <name type="scientific">Cercophora scortea</name>
    <dbReference type="NCBI Taxonomy" id="314031"/>
    <lineage>
        <taxon>Eukaryota</taxon>
        <taxon>Fungi</taxon>
        <taxon>Dikarya</taxon>
        <taxon>Ascomycota</taxon>
        <taxon>Pezizomycotina</taxon>
        <taxon>Sordariomycetes</taxon>
        <taxon>Sordariomycetidae</taxon>
        <taxon>Sordariales</taxon>
        <taxon>Lasiosphaeriaceae</taxon>
        <taxon>Cercophora</taxon>
    </lineage>
</organism>
<reference evidence="2" key="2">
    <citation type="submission" date="2023-06" db="EMBL/GenBank/DDBJ databases">
        <authorList>
            <consortium name="Lawrence Berkeley National Laboratory"/>
            <person name="Haridas S."/>
            <person name="Hensen N."/>
            <person name="Bonometti L."/>
            <person name="Westerberg I."/>
            <person name="Brannstrom I.O."/>
            <person name="Guillou S."/>
            <person name="Cros-Aarteil S."/>
            <person name="Calhoun S."/>
            <person name="Kuo A."/>
            <person name="Mondo S."/>
            <person name="Pangilinan J."/>
            <person name="Riley R."/>
            <person name="Labutti K."/>
            <person name="Andreopoulos B."/>
            <person name="Lipzen A."/>
            <person name="Chen C."/>
            <person name="Yanf M."/>
            <person name="Daum C."/>
            <person name="Ng V."/>
            <person name="Clum A."/>
            <person name="Steindorff A."/>
            <person name="Ohm R."/>
            <person name="Martin F."/>
            <person name="Silar P."/>
            <person name="Natvig D."/>
            <person name="Lalanne C."/>
            <person name="Gautier V."/>
            <person name="Ament-Velasquez S.L."/>
            <person name="Kruys A."/>
            <person name="Hutchinson M.I."/>
            <person name="Powell A.J."/>
            <person name="Barry K."/>
            <person name="Miller A.N."/>
            <person name="Grigoriev I.V."/>
            <person name="Debuchy R."/>
            <person name="Gladieux P."/>
            <person name="Thoren M.H."/>
            <person name="Johannesson H."/>
        </authorList>
    </citation>
    <scope>NUCLEOTIDE SEQUENCE</scope>
    <source>
        <strain evidence="2">SMH4131-1</strain>
    </source>
</reference>
<comment type="caution">
    <text evidence="2">The sequence shown here is derived from an EMBL/GenBank/DDBJ whole genome shotgun (WGS) entry which is preliminary data.</text>
</comment>
<sequence length="176" mass="19231">MMPRLFSKFLFFFMFLAGMCTTTVAAHKYPKPPSLAFLYQVNITAGGFYNIGPGPKGRRAVIPIANGTFAGPQLKGTVLPVGGDWALADANYLVNGTLFPDVRQTFLTDDGEYIQVFETGASQSDGTVFVRLTYEASSLKYYWLNAVVAIGIIYQVPPNSITIDTWQMVPPSGPTK</sequence>
<name>A0AAE0I7K0_9PEZI</name>
<dbReference type="EMBL" id="JAUEPO010000006">
    <property type="protein sequence ID" value="KAK3319972.1"/>
    <property type="molecule type" value="Genomic_DNA"/>
</dbReference>
<dbReference type="PANTHER" id="PTHR37315">
    <property type="entry name" value="UPF0311 PROTEIN BLR7842"/>
    <property type="match status" value="1"/>
</dbReference>
<evidence type="ECO:0000313" key="3">
    <source>
        <dbReference type="Proteomes" id="UP001286456"/>
    </source>
</evidence>